<comment type="caution">
    <text evidence="5">The sequence shown here is derived from an EMBL/GenBank/DDBJ whole genome shotgun (WGS) entry which is preliminary data.</text>
</comment>
<evidence type="ECO:0000256" key="1">
    <source>
        <dbReference type="ARBA" id="ARBA00022741"/>
    </source>
</evidence>
<name>A0A392MVQ5_9FABA</name>
<evidence type="ECO:0000313" key="6">
    <source>
        <dbReference type="Proteomes" id="UP000265520"/>
    </source>
</evidence>
<proteinExistence type="predicted"/>
<dbReference type="GO" id="GO:0004674">
    <property type="term" value="F:protein serine/threonine kinase activity"/>
    <property type="evidence" value="ECO:0007669"/>
    <property type="project" value="UniProtKB-KW"/>
</dbReference>
<protein>
    <submittedName>
        <fullName evidence="5">Serine/threonine protein kinase</fullName>
    </submittedName>
</protein>
<feature type="domain" description="Protein kinase" evidence="4">
    <location>
        <begin position="70"/>
        <end position="137"/>
    </location>
</feature>
<dbReference type="PROSITE" id="PS50011">
    <property type="entry name" value="PROTEIN_KINASE_DOM"/>
    <property type="match status" value="1"/>
</dbReference>
<dbReference type="SUPFAM" id="SSF56112">
    <property type="entry name" value="Protein kinase-like (PK-like)"/>
    <property type="match status" value="1"/>
</dbReference>
<dbReference type="GO" id="GO:0005524">
    <property type="term" value="F:ATP binding"/>
    <property type="evidence" value="ECO:0007669"/>
    <property type="project" value="UniProtKB-UniRule"/>
</dbReference>
<keyword evidence="1 3" id="KW-0547">Nucleotide-binding</keyword>
<evidence type="ECO:0000256" key="2">
    <source>
        <dbReference type="ARBA" id="ARBA00022840"/>
    </source>
</evidence>
<organism evidence="5 6">
    <name type="scientific">Trifolium medium</name>
    <dbReference type="NCBI Taxonomy" id="97028"/>
    <lineage>
        <taxon>Eukaryota</taxon>
        <taxon>Viridiplantae</taxon>
        <taxon>Streptophyta</taxon>
        <taxon>Embryophyta</taxon>
        <taxon>Tracheophyta</taxon>
        <taxon>Spermatophyta</taxon>
        <taxon>Magnoliopsida</taxon>
        <taxon>eudicotyledons</taxon>
        <taxon>Gunneridae</taxon>
        <taxon>Pentapetalae</taxon>
        <taxon>rosids</taxon>
        <taxon>fabids</taxon>
        <taxon>Fabales</taxon>
        <taxon>Fabaceae</taxon>
        <taxon>Papilionoideae</taxon>
        <taxon>50 kb inversion clade</taxon>
        <taxon>NPAAA clade</taxon>
        <taxon>Hologalegina</taxon>
        <taxon>IRL clade</taxon>
        <taxon>Trifolieae</taxon>
        <taxon>Trifolium</taxon>
    </lineage>
</organism>
<keyword evidence="5" id="KW-0723">Serine/threonine-protein kinase</keyword>
<keyword evidence="5" id="KW-0808">Transferase</keyword>
<dbReference type="Gene3D" id="3.30.200.20">
    <property type="entry name" value="Phosphorylase Kinase, domain 1"/>
    <property type="match status" value="1"/>
</dbReference>
<dbReference type="PROSITE" id="PS00107">
    <property type="entry name" value="PROTEIN_KINASE_ATP"/>
    <property type="match status" value="1"/>
</dbReference>
<dbReference type="InterPro" id="IPR000719">
    <property type="entry name" value="Prot_kinase_dom"/>
</dbReference>
<keyword evidence="6" id="KW-1185">Reference proteome</keyword>
<gene>
    <name evidence="5" type="ORF">A2U01_0011963</name>
</gene>
<keyword evidence="5" id="KW-0418">Kinase</keyword>
<evidence type="ECO:0000256" key="3">
    <source>
        <dbReference type="PROSITE-ProRule" id="PRU10141"/>
    </source>
</evidence>
<sequence>MTKIPFLPLRRTGGNDGGGCGSTMERAIASMQGVGEFGLGKHRKGSAVTTKVSRSSIPDSVIREDPTTKYEILYELGKGSYGAVYKARDYRTSEMFAIKVISLSEGVREIRGEIEMLQQGNHPNFILEANKEKSIFG</sequence>
<dbReference type="EMBL" id="LXQA010019552">
    <property type="protein sequence ID" value="MCH91039.1"/>
    <property type="molecule type" value="Genomic_DNA"/>
</dbReference>
<keyword evidence="2 3" id="KW-0067">ATP-binding</keyword>
<dbReference type="InterPro" id="IPR017441">
    <property type="entry name" value="Protein_kinase_ATP_BS"/>
</dbReference>
<accession>A0A392MVQ5</accession>
<reference evidence="5 6" key="1">
    <citation type="journal article" date="2018" name="Front. Plant Sci.">
        <title>Red Clover (Trifolium pratense) and Zigzag Clover (T. medium) - A Picture of Genomic Similarities and Differences.</title>
        <authorList>
            <person name="Dluhosova J."/>
            <person name="Istvanek J."/>
            <person name="Nedelnik J."/>
            <person name="Repkova J."/>
        </authorList>
    </citation>
    <scope>NUCLEOTIDE SEQUENCE [LARGE SCALE GENOMIC DNA]</scope>
    <source>
        <strain evidence="6">cv. 10/8</strain>
        <tissue evidence="5">Leaf</tissue>
    </source>
</reference>
<dbReference type="Proteomes" id="UP000265520">
    <property type="component" value="Unassembled WGS sequence"/>
</dbReference>
<evidence type="ECO:0000313" key="5">
    <source>
        <dbReference type="EMBL" id="MCH91039.1"/>
    </source>
</evidence>
<dbReference type="PANTHER" id="PTHR45832:SF18">
    <property type="entry name" value="SERINE_THREONINE-PROTEIN KINASE DST1"/>
    <property type="match status" value="1"/>
</dbReference>
<dbReference type="InterPro" id="IPR051931">
    <property type="entry name" value="PAK3-like"/>
</dbReference>
<evidence type="ECO:0000259" key="4">
    <source>
        <dbReference type="PROSITE" id="PS50011"/>
    </source>
</evidence>
<dbReference type="InterPro" id="IPR011009">
    <property type="entry name" value="Kinase-like_dom_sf"/>
</dbReference>
<dbReference type="Pfam" id="PF00069">
    <property type="entry name" value="Pkinase"/>
    <property type="match status" value="1"/>
</dbReference>
<feature type="binding site" evidence="3">
    <location>
        <position position="99"/>
    </location>
    <ligand>
        <name>ATP</name>
        <dbReference type="ChEBI" id="CHEBI:30616"/>
    </ligand>
</feature>
<dbReference type="PANTHER" id="PTHR45832">
    <property type="entry name" value="SERINE/THREONINE-PROTEIN KINASE SAMKA-RELATED-RELATED"/>
    <property type="match status" value="1"/>
</dbReference>
<dbReference type="AlphaFoldDB" id="A0A392MVQ5"/>